<keyword evidence="2" id="KW-1185">Reference proteome</keyword>
<comment type="caution">
    <text evidence="1">The sequence shown here is derived from an EMBL/GenBank/DDBJ whole genome shotgun (WGS) entry which is preliminary data.</text>
</comment>
<organism evidence="1 2">
    <name type="scientific">Sphagnurus paluster</name>
    <dbReference type="NCBI Taxonomy" id="117069"/>
    <lineage>
        <taxon>Eukaryota</taxon>
        <taxon>Fungi</taxon>
        <taxon>Dikarya</taxon>
        <taxon>Basidiomycota</taxon>
        <taxon>Agaricomycotina</taxon>
        <taxon>Agaricomycetes</taxon>
        <taxon>Agaricomycetidae</taxon>
        <taxon>Agaricales</taxon>
        <taxon>Tricholomatineae</taxon>
        <taxon>Lyophyllaceae</taxon>
        <taxon>Sphagnurus</taxon>
    </lineage>
</organism>
<reference evidence="1" key="2">
    <citation type="submission" date="2021-10" db="EMBL/GenBank/DDBJ databases">
        <title>Phylogenomics reveals ancestral predisposition of the termite-cultivated fungus Termitomyces towards a domesticated lifestyle.</title>
        <authorList>
            <person name="Auxier B."/>
            <person name="Grum-Grzhimaylo A."/>
            <person name="Cardenas M.E."/>
            <person name="Lodge J.D."/>
            <person name="Laessoe T."/>
            <person name="Pedersen O."/>
            <person name="Smith M.E."/>
            <person name="Kuyper T.W."/>
            <person name="Franco-Molano E.A."/>
            <person name="Baroni T.J."/>
            <person name="Aanen D.K."/>
        </authorList>
    </citation>
    <scope>NUCLEOTIDE SEQUENCE</scope>
    <source>
        <strain evidence="1">D49</strain>
    </source>
</reference>
<name>A0A9P7FTY5_9AGAR</name>
<dbReference type="AlphaFoldDB" id="A0A9P7FTY5"/>
<evidence type="ECO:0000313" key="2">
    <source>
        <dbReference type="Proteomes" id="UP000717328"/>
    </source>
</evidence>
<dbReference type="EMBL" id="JABCKI010005757">
    <property type="protein sequence ID" value="KAG5638537.1"/>
    <property type="molecule type" value="Genomic_DNA"/>
</dbReference>
<sequence length="101" mass="11009">MSNLSVHEAAKNSKFLSSMAEQLSLIRSLLAESSTSVNSLDLVQSLLLPSSIESSLKSKNRTKEHHFIGQPLLGLSILSDFSSIRKPKWTDPTTVAGLRSI</sequence>
<reference evidence="1" key="1">
    <citation type="submission" date="2021-02" db="EMBL/GenBank/DDBJ databases">
        <authorList>
            <person name="Nieuwenhuis M."/>
            <person name="Van De Peppel L.J.J."/>
        </authorList>
    </citation>
    <scope>NUCLEOTIDE SEQUENCE</scope>
    <source>
        <strain evidence="1">D49</strain>
    </source>
</reference>
<gene>
    <name evidence="1" type="ORF">H0H81_012037</name>
</gene>
<evidence type="ECO:0000313" key="1">
    <source>
        <dbReference type="EMBL" id="KAG5638537.1"/>
    </source>
</evidence>
<proteinExistence type="predicted"/>
<protein>
    <submittedName>
        <fullName evidence="1">Uncharacterized protein</fullName>
    </submittedName>
</protein>
<accession>A0A9P7FTY5</accession>
<dbReference type="Proteomes" id="UP000717328">
    <property type="component" value="Unassembled WGS sequence"/>
</dbReference>